<sequence length="15" mass="1914">MRNRMDVKTLKPRLR</sequence>
<evidence type="ECO:0000313" key="2">
    <source>
        <dbReference type="Proteomes" id="UP000029867"/>
    </source>
</evidence>
<dbReference type="Proteomes" id="UP000029867">
    <property type="component" value="Unassembled WGS sequence"/>
</dbReference>
<dbReference type="HOGENOM" id="CLU_3434157_0_0_1"/>
<gene>
    <name evidence="1" type="ORF">JL09_g6121</name>
</gene>
<protein>
    <submittedName>
        <fullName evidence="1">Uncharacterized protein</fullName>
    </submittedName>
</protein>
<comment type="caution">
    <text evidence="1">The sequence shown here is derived from an EMBL/GenBank/DDBJ whole genome shotgun (WGS) entry which is preliminary data.</text>
</comment>
<proteinExistence type="predicted"/>
<dbReference type="EMBL" id="JQFK01001343">
    <property type="protein sequence ID" value="KGK34730.1"/>
    <property type="molecule type" value="Genomic_DNA"/>
</dbReference>
<accession>A0A099NQB6</accession>
<organism evidence="1 2">
    <name type="scientific">Pichia kudriavzevii</name>
    <name type="common">Yeast</name>
    <name type="synonym">Issatchenkia orientalis</name>
    <dbReference type="NCBI Taxonomy" id="4909"/>
    <lineage>
        <taxon>Eukaryota</taxon>
        <taxon>Fungi</taxon>
        <taxon>Dikarya</taxon>
        <taxon>Ascomycota</taxon>
        <taxon>Saccharomycotina</taxon>
        <taxon>Pichiomycetes</taxon>
        <taxon>Pichiales</taxon>
        <taxon>Pichiaceae</taxon>
        <taxon>Pichia</taxon>
    </lineage>
</organism>
<name>A0A099NQB6_PICKU</name>
<evidence type="ECO:0000313" key="1">
    <source>
        <dbReference type="EMBL" id="KGK34730.1"/>
    </source>
</evidence>
<reference evidence="2" key="1">
    <citation type="journal article" date="2014" name="Microb. Cell Fact.">
        <title>Exploiting Issatchenkia orientalis SD108 for succinic acid production.</title>
        <authorList>
            <person name="Xiao H."/>
            <person name="Shao Z."/>
            <person name="Jiang Y."/>
            <person name="Dole S."/>
            <person name="Zhao H."/>
        </authorList>
    </citation>
    <scope>NUCLEOTIDE SEQUENCE [LARGE SCALE GENOMIC DNA]</scope>
    <source>
        <strain evidence="2">SD108</strain>
    </source>
</reference>